<dbReference type="Proteomes" id="UP000282423">
    <property type="component" value="Unassembled WGS sequence"/>
</dbReference>
<reference evidence="1 2" key="1">
    <citation type="submission" date="2018-10" db="EMBL/GenBank/DDBJ databases">
        <title>Sphingobacterium sp. M05W1-28.</title>
        <authorList>
            <person name="Cai H."/>
        </authorList>
    </citation>
    <scope>NUCLEOTIDE SEQUENCE [LARGE SCALE GENOMIC DNA]</scope>
    <source>
        <strain evidence="1 2">M05W1-28</strain>
    </source>
</reference>
<accession>A0A420W0B5</accession>
<comment type="caution">
    <text evidence="1">The sequence shown here is derived from an EMBL/GenBank/DDBJ whole genome shotgun (WGS) entry which is preliminary data.</text>
</comment>
<proteinExistence type="predicted"/>
<keyword evidence="2" id="KW-1185">Reference proteome</keyword>
<organism evidence="1 2">
    <name type="scientific">Sphingobacterium puteale</name>
    <dbReference type="NCBI Taxonomy" id="2420510"/>
    <lineage>
        <taxon>Bacteria</taxon>
        <taxon>Pseudomonadati</taxon>
        <taxon>Bacteroidota</taxon>
        <taxon>Sphingobacteriia</taxon>
        <taxon>Sphingobacteriales</taxon>
        <taxon>Sphingobacteriaceae</taxon>
        <taxon>Sphingobacterium</taxon>
    </lineage>
</organism>
<gene>
    <name evidence="1" type="ORF">D7322_07875</name>
</gene>
<name>A0A420W0B5_9SPHI</name>
<sequence length="72" mass="8316">MRNGFQAFIIAKDLIDLTVRSLLTGLLTDNHKVVTDNKYCSTNYKSSLYIKKAVVYLYDEKIYSFILFVSVI</sequence>
<protein>
    <submittedName>
        <fullName evidence="1">Uncharacterized protein</fullName>
    </submittedName>
</protein>
<dbReference type="EMBL" id="RBWS01000006">
    <property type="protein sequence ID" value="RKO72015.1"/>
    <property type="molecule type" value="Genomic_DNA"/>
</dbReference>
<evidence type="ECO:0000313" key="1">
    <source>
        <dbReference type="EMBL" id="RKO72015.1"/>
    </source>
</evidence>
<evidence type="ECO:0000313" key="2">
    <source>
        <dbReference type="Proteomes" id="UP000282423"/>
    </source>
</evidence>
<dbReference type="AlphaFoldDB" id="A0A420W0B5"/>